<reference evidence="1 2" key="1">
    <citation type="journal article" date="2021" name="Nat. Plants">
        <title>The Taxus genome provides insights into paclitaxel biosynthesis.</title>
        <authorList>
            <person name="Xiong X."/>
            <person name="Gou J."/>
            <person name="Liao Q."/>
            <person name="Li Y."/>
            <person name="Zhou Q."/>
            <person name="Bi G."/>
            <person name="Li C."/>
            <person name="Du R."/>
            <person name="Wang X."/>
            <person name="Sun T."/>
            <person name="Guo L."/>
            <person name="Liang H."/>
            <person name="Lu P."/>
            <person name="Wu Y."/>
            <person name="Zhang Z."/>
            <person name="Ro D.K."/>
            <person name="Shang Y."/>
            <person name="Huang S."/>
            <person name="Yan J."/>
        </authorList>
    </citation>
    <scope>NUCLEOTIDE SEQUENCE [LARGE SCALE GENOMIC DNA]</scope>
    <source>
        <strain evidence="1">Ta-2019</strain>
    </source>
</reference>
<organism evidence="1 2">
    <name type="scientific">Taxus chinensis</name>
    <name type="common">Chinese yew</name>
    <name type="synonym">Taxus wallichiana var. chinensis</name>
    <dbReference type="NCBI Taxonomy" id="29808"/>
    <lineage>
        <taxon>Eukaryota</taxon>
        <taxon>Viridiplantae</taxon>
        <taxon>Streptophyta</taxon>
        <taxon>Embryophyta</taxon>
        <taxon>Tracheophyta</taxon>
        <taxon>Spermatophyta</taxon>
        <taxon>Pinopsida</taxon>
        <taxon>Pinidae</taxon>
        <taxon>Conifers II</taxon>
        <taxon>Cupressales</taxon>
        <taxon>Taxaceae</taxon>
        <taxon>Taxus</taxon>
    </lineage>
</organism>
<keyword evidence="2" id="KW-1185">Reference proteome</keyword>
<feature type="non-terminal residue" evidence="1">
    <location>
        <position position="55"/>
    </location>
</feature>
<accession>A0AA38FAW8</accession>
<evidence type="ECO:0000313" key="1">
    <source>
        <dbReference type="EMBL" id="KAH9294926.1"/>
    </source>
</evidence>
<evidence type="ECO:0000313" key="2">
    <source>
        <dbReference type="Proteomes" id="UP000824469"/>
    </source>
</evidence>
<comment type="caution">
    <text evidence="1">The sequence shown here is derived from an EMBL/GenBank/DDBJ whole genome shotgun (WGS) entry which is preliminary data.</text>
</comment>
<sequence>GYTFYLKHKSGKQNQVADALSRHVTLFTTMENEVVGFEAIKGLYSSDSDFKDIVE</sequence>
<feature type="non-terminal residue" evidence="1">
    <location>
        <position position="1"/>
    </location>
</feature>
<evidence type="ECO:0008006" key="3">
    <source>
        <dbReference type="Google" id="ProtNLM"/>
    </source>
</evidence>
<name>A0AA38FAW8_TAXCH</name>
<dbReference type="EMBL" id="JAHRHJ020000011">
    <property type="protein sequence ID" value="KAH9294926.1"/>
    <property type="molecule type" value="Genomic_DNA"/>
</dbReference>
<dbReference type="AlphaFoldDB" id="A0AA38FAW8"/>
<dbReference type="Proteomes" id="UP000824469">
    <property type="component" value="Unassembled WGS sequence"/>
</dbReference>
<gene>
    <name evidence="1" type="ORF">KI387_038514</name>
</gene>
<protein>
    <recommendedName>
        <fullName evidence="3">Reverse transcriptase RNase H-like domain-containing protein</fullName>
    </recommendedName>
</protein>
<proteinExistence type="predicted"/>